<dbReference type="GO" id="GO:0003700">
    <property type="term" value="F:DNA-binding transcription factor activity"/>
    <property type="evidence" value="ECO:0007669"/>
    <property type="project" value="InterPro"/>
</dbReference>
<evidence type="ECO:0000256" key="4">
    <source>
        <dbReference type="ARBA" id="ARBA00023163"/>
    </source>
</evidence>
<protein>
    <submittedName>
        <fullName evidence="6">LysR family transcriptional regulator</fullName>
    </submittedName>
</protein>
<keyword evidence="2" id="KW-0805">Transcription regulation</keyword>
<evidence type="ECO:0000259" key="5">
    <source>
        <dbReference type="PROSITE" id="PS50931"/>
    </source>
</evidence>
<keyword evidence="4" id="KW-0804">Transcription</keyword>
<dbReference type="PANTHER" id="PTHR30346:SF0">
    <property type="entry name" value="HCA OPERON TRANSCRIPTIONAL ACTIVATOR HCAR"/>
    <property type="match status" value="1"/>
</dbReference>
<dbReference type="RefSeq" id="WP_217792610.1">
    <property type="nucleotide sequence ID" value="NZ_JAHSPG010000013.1"/>
</dbReference>
<dbReference type="Proteomes" id="UP000812270">
    <property type="component" value="Unassembled WGS sequence"/>
</dbReference>
<comment type="caution">
    <text evidence="6">The sequence shown here is derived from an EMBL/GenBank/DDBJ whole genome shotgun (WGS) entry which is preliminary data.</text>
</comment>
<evidence type="ECO:0000256" key="1">
    <source>
        <dbReference type="ARBA" id="ARBA00009437"/>
    </source>
</evidence>
<dbReference type="Pfam" id="PF03466">
    <property type="entry name" value="LysR_substrate"/>
    <property type="match status" value="1"/>
</dbReference>
<sequence>MISITNQIELRHLLYFKVLSEELHYGKAAEKLFISQSALSQQMKQLEGILGHTVFERTNKKVLLNEAGLRFQADIQQVLLKLEMALDNQSKLQIGNTGQLTIGFVASAMQSILPHLLKRFNHDCPNIQFNLEELTNKEQLVALQNGNLDLGFMRTNQVSRDFKIKKVYTEPFSLILPEDHWLNDTNFKNVGQLSEESFILFPNDQSTLYYQQIINICAEQRFFPRIVHRSIHAPTIFKLVENKMGISILPMSLCTPHPGVRFIKLEGVLQKTELFAVWPKQNNNPALPFLIEMLDSIA</sequence>
<reference evidence="6" key="1">
    <citation type="submission" date="2021-06" db="EMBL/GenBank/DDBJ databases">
        <authorList>
            <person name="Huq M.A."/>
        </authorList>
    </citation>
    <scope>NUCLEOTIDE SEQUENCE</scope>
    <source>
        <strain evidence="6">MAH-26</strain>
    </source>
</reference>
<proteinExistence type="inferred from homology"/>
<keyword evidence="7" id="KW-1185">Reference proteome</keyword>
<dbReference type="InterPro" id="IPR000847">
    <property type="entry name" value="LysR_HTH_N"/>
</dbReference>
<evidence type="ECO:0000256" key="3">
    <source>
        <dbReference type="ARBA" id="ARBA00023125"/>
    </source>
</evidence>
<gene>
    <name evidence="6" type="ORF">KTO63_17135</name>
</gene>
<dbReference type="GO" id="GO:0003677">
    <property type="term" value="F:DNA binding"/>
    <property type="evidence" value="ECO:0007669"/>
    <property type="project" value="UniProtKB-KW"/>
</dbReference>
<dbReference type="PROSITE" id="PS50931">
    <property type="entry name" value="HTH_LYSR"/>
    <property type="match status" value="1"/>
</dbReference>
<evidence type="ECO:0000256" key="2">
    <source>
        <dbReference type="ARBA" id="ARBA00023015"/>
    </source>
</evidence>
<dbReference type="PANTHER" id="PTHR30346">
    <property type="entry name" value="TRANSCRIPTIONAL DUAL REGULATOR HCAR-RELATED"/>
    <property type="match status" value="1"/>
</dbReference>
<dbReference type="InterPro" id="IPR005119">
    <property type="entry name" value="LysR_subst-bd"/>
</dbReference>
<keyword evidence="3" id="KW-0238">DNA-binding</keyword>
<evidence type="ECO:0000313" key="6">
    <source>
        <dbReference type="EMBL" id="MBV4358894.1"/>
    </source>
</evidence>
<dbReference type="AlphaFoldDB" id="A0A9E2W5H5"/>
<dbReference type="EMBL" id="JAHSPG010000013">
    <property type="protein sequence ID" value="MBV4358894.1"/>
    <property type="molecule type" value="Genomic_DNA"/>
</dbReference>
<dbReference type="GO" id="GO:0032993">
    <property type="term" value="C:protein-DNA complex"/>
    <property type="evidence" value="ECO:0007669"/>
    <property type="project" value="TreeGrafter"/>
</dbReference>
<dbReference type="Pfam" id="PF00126">
    <property type="entry name" value="HTH_1"/>
    <property type="match status" value="1"/>
</dbReference>
<evidence type="ECO:0000313" key="7">
    <source>
        <dbReference type="Proteomes" id="UP000812270"/>
    </source>
</evidence>
<feature type="domain" description="HTH lysR-type" evidence="5">
    <location>
        <begin position="8"/>
        <end position="65"/>
    </location>
</feature>
<accession>A0A9E2W5H5</accession>
<comment type="similarity">
    <text evidence="1">Belongs to the LysR transcriptional regulatory family.</text>
</comment>
<organism evidence="6 7">
    <name type="scientific">Pinibacter aurantiacus</name>
    <dbReference type="NCBI Taxonomy" id="2851599"/>
    <lineage>
        <taxon>Bacteria</taxon>
        <taxon>Pseudomonadati</taxon>
        <taxon>Bacteroidota</taxon>
        <taxon>Chitinophagia</taxon>
        <taxon>Chitinophagales</taxon>
        <taxon>Chitinophagaceae</taxon>
        <taxon>Pinibacter</taxon>
    </lineage>
</organism>
<name>A0A9E2W5H5_9BACT</name>